<organism evidence="8 9">
    <name type="scientific">Arthrobacter terrae</name>
    <dbReference type="NCBI Taxonomy" id="2935737"/>
    <lineage>
        <taxon>Bacteria</taxon>
        <taxon>Bacillati</taxon>
        <taxon>Actinomycetota</taxon>
        <taxon>Actinomycetes</taxon>
        <taxon>Micrococcales</taxon>
        <taxon>Micrococcaceae</taxon>
        <taxon>Arthrobacter</taxon>
    </lineage>
</organism>
<keyword evidence="3" id="KW-0133">Cell shape</keyword>
<keyword evidence="9" id="KW-1185">Reference proteome</keyword>
<dbReference type="InterPro" id="IPR016181">
    <property type="entry name" value="Acyl_CoA_acyltransferase"/>
</dbReference>
<evidence type="ECO:0000256" key="6">
    <source>
        <dbReference type="ARBA" id="ARBA00023316"/>
    </source>
</evidence>
<keyword evidence="5" id="KW-0012">Acyltransferase</keyword>
<keyword evidence="4" id="KW-0573">Peptidoglycan synthesis</keyword>
<comment type="caution">
    <text evidence="8">The sequence shown here is derived from an EMBL/GenBank/DDBJ whole genome shotgun (WGS) entry which is preliminary data.</text>
</comment>
<dbReference type="PANTHER" id="PTHR36174:SF1">
    <property type="entry name" value="LIPID II:GLYCINE GLYCYLTRANSFERASE"/>
    <property type="match status" value="1"/>
</dbReference>
<gene>
    <name evidence="8" type="ORF">IV500_03380</name>
</gene>
<dbReference type="Proteomes" id="UP000655366">
    <property type="component" value="Unassembled WGS sequence"/>
</dbReference>
<evidence type="ECO:0000313" key="9">
    <source>
        <dbReference type="Proteomes" id="UP000655366"/>
    </source>
</evidence>
<feature type="region of interest" description="Disordered" evidence="7">
    <location>
        <begin position="373"/>
        <end position="395"/>
    </location>
</feature>
<sequence>MTAENYRYEELTRDRFAEIAAAYPSVLIPLEQTPQWAGFERDTGREPFGIFAYFDDAAAAGTAAGGAAASSSAEPVVVASFLHSTRRLRESMVVVNGPVWFGPRTAAAERRLLGTLRSQFGPGSGVNPVFVRLQVEHPHQGVAKALEPGWYDREIVVDLGPDEKTMLAGFRPNARQSIRKATRAGVEIRTIEAADRLAVFRRELFPIMAETAARDGFSSFDSGYYETLLTSLADYTELMVAYLADQPLCWLITTEYRGYAVYYFAASTAAARKAFAPYLLLWESLKMLKARGNTACGLTGIVSDTYPSLANVTTFKRNFSKDVVVLPTTYDVPLKKLHYKALASALKLRREGLPAGRRGLNRIRARATRLLRRSGTAAGSTGSPAPAVQSGARHD</sequence>
<evidence type="ECO:0000256" key="2">
    <source>
        <dbReference type="ARBA" id="ARBA00022679"/>
    </source>
</evidence>
<comment type="similarity">
    <text evidence="1">Belongs to the FemABX family.</text>
</comment>
<keyword evidence="2" id="KW-0808">Transferase</keyword>
<evidence type="ECO:0000256" key="3">
    <source>
        <dbReference type="ARBA" id="ARBA00022960"/>
    </source>
</evidence>
<evidence type="ECO:0000256" key="5">
    <source>
        <dbReference type="ARBA" id="ARBA00023315"/>
    </source>
</evidence>
<dbReference type="RefSeq" id="WP_196395425.1">
    <property type="nucleotide sequence ID" value="NZ_JADNYM010000004.1"/>
</dbReference>
<dbReference type="AlphaFoldDB" id="A0A931CN60"/>
<reference evidence="8 9" key="1">
    <citation type="submission" date="2020-11" db="EMBL/GenBank/DDBJ databases">
        <title>Arthrobacter antarcticus sp. nov., isolated from Antarctic Soil.</title>
        <authorList>
            <person name="Li J."/>
        </authorList>
    </citation>
    <scope>NUCLEOTIDE SEQUENCE [LARGE SCALE GENOMIC DNA]</scope>
    <source>
        <strain evidence="8 9">Z1-20</strain>
    </source>
</reference>
<dbReference type="GO" id="GO:0016755">
    <property type="term" value="F:aminoacyltransferase activity"/>
    <property type="evidence" value="ECO:0007669"/>
    <property type="project" value="InterPro"/>
</dbReference>
<evidence type="ECO:0000313" key="8">
    <source>
        <dbReference type="EMBL" id="MBG0738469.1"/>
    </source>
</evidence>
<evidence type="ECO:0000256" key="1">
    <source>
        <dbReference type="ARBA" id="ARBA00009943"/>
    </source>
</evidence>
<accession>A0A931CN60</accession>
<dbReference type="Pfam" id="PF02388">
    <property type="entry name" value="FemAB"/>
    <property type="match status" value="2"/>
</dbReference>
<dbReference type="GO" id="GO:0008360">
    <property type="term" value="P:regulation of cell shape"/>
    <property type="evidence" value="ECO:0007669"/>
    <property type="project" value="UniProtKB-KW"/>
</dbReference>
<dbReference type="PANTHER" id="PTHR36174">
    <property type="entry name" value="LIPID II:GLYCINE GLYCYLTRANSFERASE"/>
    <property type="match status" value="1"/>
</dbReference>
<dbReference type="EMBL" id="JADNYM010000004">
    <property type="protein sequence ID" value="MBG0738469.1"/>
    <property type="molecule type" value="Genomic_DNA"/>
</dbReference>
<name>A0A931CN60_9MICC</name>
<dbReference type="InterPro" id="IPR003447">
    <property type="entry name" value="FEMABX"/>
</dbReference>
<dbReference type="GO" id="GO:0009252">
    <property type="term" value="P:peptidoglycan biosynthetic process"/>
    <property type="evidence" value="ECO:0007669"/>
    <property type="project" value="UniProtKB-KW"/>
</dbReference>
<evidence type="ECO:0000256" key="4">
    <source>
        <dbReference type="ARBA" id="ARBA00022984"/>
    </source>
</evidence>
<dbReference type="SUPFAM" id="SSF55729">
    <property type="entry name" value="Acyl-CoA N-acyltransferases (Nat)"/>
    <property type="match status" value="1"/>
</dbReference>
<keyword evidence="6" id="KW-0961">Cell wall biogenesis/degradation</keyword>
<proteinExistence type="inferred from homology"/>
<dbReference type="GO" id="GO:0071555">
    <property type="term" value="P:cell wall organization"/>
    <property type="evidence" value="ECO:0007669"/>
    <property type="project" value="UniProtKB-KW"/>
</dbReference>
<dbReference type="InterPro" id="IPR050644">
    <property type="entry name" value="PG_Glycine_Bridge_Synth"/>
</dbReference>
<dbReference type="PROSITE" id="PS51191">
    <property type="entry name" value="FEMABX"/>
    <property type="match status" value="1"/>
</dbReference>
<protein>
    <submittedName>
        <fullName evidence="8">Peptidoglycan bridge formation glycyltransferase FemA/FemB family protein</fullName>
    </submittedName>
</protein>
<evidence type="ECO:0000256" key="7">
    <source>
        <dbReference type="SAM" id="MobiDB-lite"/>
    </source>
</evidence>
<dbReference type="Gene3D" id="3.40.630.30">
    <property type="match status" value="1"/>
</dbReference>